<dbReference type="AlphaFoldDB" id="A0AB73T620"/>
<dbReference type="EMBL" id="QGGY01000004">
    <property type="protein sequence ID" value="PWJ76815.1"/>
    <property type="molecule type" value="Genomic_DNA"/>
</dbReference>
<feature type="domain" description="Serine aminopeptidase S33" evidence="1">
    <location>
        <begin position="27"/>
        <end position="292"/>
    </location>
</feature>
<dbReference type="GO" id="GO:0016787">
    <property type="term" value="F:hydrolase activity"/>
    <property type="evidence" value="ECO:0007669"/>
    <property type="project" value="UniProtKB-KW"/>
</dbReference>
<organism evidence="2 3">
    <name type="scientific">Murimonas intestini</name>
    <dbReference type="NCBI Taxonomy" id="1337051"/>
    <lineage>
        <taxon>Bacteria</taxon>
        <taxon>Bacillati</taxon>
        <taxon>Bacillota</taxon>
        <taxon>Clostridia</taxon>
        <taxon>Lachnospirales</taxon>
        <taxon>Lachnospiraceae</taxon>
        <taxon>Murimonas</taxon>
    </lineage>
</organism>
<gene>
    <name evidence="2" type="ORF">C7383_104262</name>
</gene>
<evidence type="ECO:0000259" key="1">
    <source>
        <dbReference type="Pfam" id="PF12146"/>
    </source>
</evidence>
<proteinExistence type="predicted"/>
<dbReference type="Gene3D" id="3.40.50.1820">
    <property type="entry name" value="alpha/beta hydrolase"/>
    <property type="match status" value="1"/>
</dbReference>
<accession>A0AB73T620</accession>
<dbReference type="RefSeq" id="WP_109625949.1">
    <property type="nucleotide sequence ID" value="NZ_JANKBI010000023.1"/>
</dbReference>
<dbReference type="Proteomes" id="UP000245412">
    <property type="component" value="Unassembled WGS sequence"/>
</dbReference>
<reference evidence="2 3" key="1">
    <citation type="submission" date="2018-05" db="EMBL/GenBank/DDBJ databases">
        <authorList>
            <person name="Goeker M."/>
            <person name="Huntemann M."/>
            <person name="Clum A."/>
            <person name="Pillay M."/>
            <person name="Palaniappan K."/>
            <person name="Varghese N."/>
            <person name="Mikhailova N."/>
            <person name="Stamatis D."/>
            <person name="Reddy T."/>
            <person name="Daum C."/>
            <person name="Shapiro N."/>
            <person name="Ivanova N."/>
            <person name="Kyrpides N."/>
            <person name="Woyke T."/>
        </authorList>
    </citation>
    <scope>NUCLEOTIDE SEQUENCE [LARGE SCALE GENOMIC DNA]</scope>
    <source>
        <strain evidence="2 3">DSM 26524</strain>
    </source>
</reference>
<dbReference type="SUPFAM" id="SSF53474">
    <property type="entry name" value="alpha/beta-Hydrolases"/>
    <property type="match status" value="1"/>
</dbReference>
<protein>
    <submittedName>
        <fullName evidence="2">Alpha-beta hydrolase superfamily lysophospholipase</fullName>
    </submittedName>
</protein>
<name>A0AB73T620_9FIRM</name>
<dbReference type="InterPro" id="IPR022742">
    <property type="entry name" value="Hydrolase_4"/>
</dbReference>
<keyword evidence="3" id="KW-1185">Reference proteome</keyword>
<dbReference type="PANTHER" id="PTHR11614">
    <property type="entry name" value="PHOSPHOLIPASE-RELATED"/>
    <property type="match status" value="1"/>
</dbReference>
<evidence type="ECO:0000313" key="3">
    <source>
        <dbReference type="Proteomes" id="UP000245412"/>
    </source>
</evidence>
<dbReference type="InterPro" id="IPR029058">
    <property type="entry name" value="AB_hydrolase_fold"/>
</dbReference>
<comment type="caution">
    <text evidence="2">The sequence shown here is derived from an EMBL/GenBank/DDBJ whole genome shotgun (WGS) entry which is preliminary data.</text>
</comment>
<evidence type="ECO:0000313" key="2">
    <source>
        <dbReference type="EMBL" id="PWJ76815.1"/>
    </source>
</evidence>
<dbReference type="InterPro" id="IPR051044">
    <property type="entry name" value="MAG_DAG_Lipase"/>
</dbReference>
<dbReference type="Pfam" id="PF12146">
    <property type="entry name" value="Hydrolase_4"/>
    <property type="match status" value="1"/>
</dbReference>
<keyword evidence="2" id="KW-0378">Hydrolase</keyword>
<sequence>MKKEEFSFRSSDGKTDIHAVKWIPEGEVKAILQISHGMVEYIERYEEFAEHLTGYGILTAGHDHLGHGHSVGTEEDFGYFAEEQGNTRLLRDINEMRKRLEKEYPDVPYFLLGHSMGSFLARQYISVYGQGLTGAVIMGTGYQPKALTMTGMALTKVMAAVKGWRYRSKLIDNMAFGGYNKKFEPARTDKDWLSRNEANVDAYKKEKRCSFMFTLNGYYNLFLSLYKLSCADYVGKMPKELPVLFVSGEDDPVGNFGEGVKKVYRQFEELGMKKISMKLYPDDRHEILNELDRETVYGDITQWILNLT</sequence>